<keyword evidence="2" id="KW-1185">Reference proteome</keyword>
<dbReference type="Pfam" id="PF14398">
    <property type="entry name" value="ATPgrasp_YheCD"/>
    <property type="match status" value="1"/>
</dbReference>
<dbReference type="InterPro" id="IPR026838">
    <property type="entry name" value="YheC/D"/>
</dbReference>
<dbReference type="RefSeq" id="WP_378053319.1">
    <property type="nucleotide sequence ID" value="NZ_JBHMDN010000073.1"/>
</dbReference>
<comment type="caution">
    <text evidence="1">The sequence shown here is derived from an EMBL/GenBank/DDBJ whole genome shotgun (WGS) entry which is preliminary data.</text>
</comment>
<organism evidence="1 2">
    <name type="scientific">Cohnella cellulosilytica</name>
    <dbReference type="NCBI Taxonomy" id="986710"/>
    <lineage>
        <taxon>Bacteria</taxon>
        <taxon>Bacillati</taxon>
        <taxon>Bacillota</taxon>
        <taxon>Bacilli</taxon>
        <taxon>Bacillales</taxon>
        <taxon>Paenibacillaceae</taxon>
        <taxon>Cohnella</taxon>
    </lineage>
</organism>
<evidence type="ECO:0000313" key="2">
    <source>
        <dbReference type="Proteomes" id="UP001596378"/>
    </source>
</evidence>
<sequence length="259" mass="29419">MNRKTKVTSKWIKTKLLKGSSVLARHIPATRRLTAASLRRMLGRHGMVYIKPVSGSCGVGVMRIDRASGRWTVRDGVKRQVFRSYSALYGWVRTRIGRKPYLVQRGIHMLRLGGRPIDYRVMIQKGRKAGWKVTGVAARVASPRKAVTNGSQGGSIHEARGLLRRTAGKKRAAGLLTQFDRLAYATARRFGRAYPRMRELGLDIAVDRRKRAWIIEVNTRPDPCPFTKLADQAMLRRIVRYARGYGRSYVLRCMKARRG</sequence>
<protein>
    <submittedName>
        <fullName evidence="1">YheC/YheD family protein</fullName>
    </submittedName>
</protein>
<dbReference type="SUPFAM" id="SSF56059">
    <property type="entry name" value="Glutathione synthetase ATP-binding domain-like"/>
    <property type="match status" value="1"/>
</dbReference>
<accession>A0ABW2FEM4</accession>
<dbReference type="EMBL" id="JBHTAI010000012">
    <property type="protein sequence ID" value="MFC7150752.1"/>
    <property type="molecule type" value="Genomic_DNA"/>
</dbReference>
<gene>
    <name evidence="1" type="ORF">ACFQMJ_19645</name>
</gene>
<evidence type="ECO:0000313" key="1">
    <source>
        <dbReference type="EMBL" id="MFC7150752.1"/>
    </source>
</evidence>
<reference evidence="2" key="1">
    <citation type="journal article" date="2019" name="Int. J. Syst. Evol. Microbiol.">
        <title>The Global Catalogue of Microorganisms (GCM) 10K type strain sequencing project: providing services to taxonomists for standard genome sequencing and annotation.</title>
        <authorList>
            <consortium name="The Broad Institute Genomics Platform"/>
            <consortium name="The Broad Institute Genome Sequencing Center for Infectious Disease"/>
            <person name="Wu L."/>
            <person name="Ma J."/>
        </authorList>
    </citation>
    <scope>NUCLEOTIDE SEQUENCE [LARGE SCALE GENOMIC DNA]</scope>
    <source>
        <strain evidence="2">KCTC 12907</strain>
    </source>
</reference>
<dbReference type="Gene3D" id="3.30.470.20">
    <property type="entry name" value="ATP-grasp fold, B domain"/>
    <property type="match status" value="1"/>
</dbReference>
<dbReference type="Proteomes" id="UP001596378">
    <property type="component" value="Unassembled WGS sequence"/>
</dbReference>
<proteinExistence type="predicted"/>
<name>A0ABW2FEM4_9BACL</name>